<keyword evidence="1" id="KW-1133">Transmembrane helix</keyword>
<organism evidence="2 3">
    <name type="scientific">Prevotella disiens</name>
    <dbReference type="NCBI Taxonomy" id="28130"/>
    <lineage>
        <taxon>Bacteria</taxon>
        <taxon>Pseudomonadati</taxon>
        <taxon>Bacteroidota</taxon>
        <taxon>Bacteroidia</taxon>
        <taxon>Bacteroidales</taxon>
        <taxon>Prevotellaceae</taxon>
        <taxon>Prevotella</taxon>
    </lineage>
</organism>
<evidence type="ECO:0000313" key="2">
    <source>
        <dbReference type="EMBL" id="SUB97724.1"/>
    </source>
</evidence>
<dbReference type="AlphaFoldDB" id="A0A379EFR5"/>
<keyword evidence="1" id="KW-0472">Membrane</keyword>
<feature type="transmembrane region" description="Helical" evidence="1">
    <location>
        <begin position="131"/>
        <end position="155"/>
    </location>
</feature>
<dbReference type="GeneID" id="91083623"/>
<dbReference type="EMBL" id="UGTL01000002">
    <property type="protein sequence ID" value="SUB97724.1"/>
    <property type="molecule type" value="Genomic_DNA"/>
</dbReference>
<evidence type="ECO:0000256" key="1">
    <source>
        <dbReference type="SAM" id="Phobius"/>
    </source>
</evidence>
<gene>
    <name evidence="2" type="ORF">NCTC11157_02519</name>
</gene>
<feature type="transmembrane region" description="Helical" evidence="1">
    <location>
        <begin position="92"/>
        <end position="111"/>
    </location>
</feature>
<accession>A0A379EFR5</accession>
<name>A0A379EFR5_9BACT</name>
<feature type="transmembrane region" description="Helical" evidence="1">
    <location>
        <begin position="167"/>
        <end position="185"/>
    </location>
</feature>
<feature type="transmembrane region" description="Helical" evidence="1">
    <location>
        <begin position="191"/>
        <end position="212"/>
    </location>
</feature>
<dbReference type="RefSeq" id="WP_147287686.1">
    <property type="nucleotide sequence ID" value="NZ_CABOGP010000049.1"/>
</dbReference>
<feature type="transmembrane region" description="Helical" evidence="1">
    <location>
        <begin position="21"/>
        <end position="40"/>
    </location>
</feature>
<sequence>MREFLISDFRLTNKESGLLSAFSILFDFSLVALFLSIVNQSGVVFNAPLSANNITISDNVSIFSESFASLSCVGFMVILYRSLSRLTDIPRLKWAKILTLVGIVCGILYILTGKLALLVYGTESAPWVVDFLGVATGRFCFISMLVALVSVQLRLSLPLHRVSRRGFLSLTFGILLLVCVPFVGLMDVPEWVLTILLGGGFFCFMLAFAFFVRMMSLRV</sequence>
<proteinExistence type="predicted"/>
<evidence type="ECO:0008006" key="4">
    <source>
        <dbReference type="Google" id="ProtNLM"/>
    </source>
</evidence>
<keyword evidence="1" id="KW-0812">Transmembrane</keyword>
<feature type="transmembrane region" description="Helical" evidence="1">
    <location>
        <begin position="60"/>
        <end position="80"/>
    </location>
</feature>
<evidence type="ECO:0000313" key="3">
    <source>
        <dbReference type="Proteomes" id="UP000254072"/>
    </source>
</evidence>
<protein>
    <recommendedName>
        <fullName evidence="4">DUF998 domain-containing protein</fullName>
    </recommendedName>
</protein>
<dbReference type="Proteomes" id="UP000254072">
    <property type="component" value="Unassembled WGS sequence"/>
</dbReference>
<reference evidence="2 3" key="1">
    <citation type="submission" date="2018-06" db="EMBL/GenBank/DDBJ databases">
        <authorList>
            <consortium name="Pathogen Informatics"/>
            <person name="Doyle S."/>
        </authorList>
    </citation>
    <scope>NUCLEOTIDE SEQUENCE [LARGE SCALE GENOMIC DNA]</scope>
    <source>
        <strain evidence="2 3">NCTC11157</strain>
    </source>
</reference>